<dbReference type="VEuPathDB" id="MicrosporidiaDB:DI09_103p30"/>
<organism evidence="1 2">
    <name type="scientific">Mitosporidium daphniae</name>
    <dbReference type="NCBI Taxonomy" id="1485682"/>
    <lineage>
        <taxon>Eukaryota</taxon>
        <taxon>Fungi</taxon>
        <taxon>Fungi incertae sedis</taxon>
        <taxon>Microsporidia</taxon>
        <taxon>Mitosporidium</taxon>
    </lineage>
</organism>
<proteinExistence type="predicted"/>
<name>A0A098VW92_9MICR</name>
<keyword evidence="2" id="KW-1185">Reference proteome</keyword>
<dbReference type="EMBL" id="JMKJ01000004">
    <property type="protein sequence ID" value="KGG53207.1"/>
    <property type="molecule type" value="Genomic_DNA"/>
</dbReference>
<gene>
    <name evidence="1" type="ORF">DI09_103p30</name>
</gene>
<reference evidence="1 2" key="1">
    <citation type="submission" date="2014-04" db="EMBL/GenBank/DDBJ databases">
        <title>A new species of microsporidia sheds light on the evolution of extreme parasitism.</title>
        <authorList>
            <person name="Haag K.L."/>
            <person name="James T.Y."/>
            <person name="Larsson R."/>
            <person name="Schaer T.M."/>
            <person name="Refardt D."/>
            <person name="Pombert J.-F."/>
            <person name="Ebert D."/>
        </authorList>
    </citation>
    <scope>NUCLEOTIDE SEQUENCE [LARGE SCALE GENOMIC DNA]</scope>
    <source>
        <strain evidence="1 2">UGP3</strain>
        <tissue evidence="1">Spores</tissue>
    </source>
</reference>
<dbReference type="AlphaFoldDB" id="A0A098VW92"/>
<dbReference type="HOGENOM" id="CLU_533255_0_0_1"/>
<evidence type="ECO:0000313" key="2">
    <source>
        <dbReference type="Proteomes" id="UP000029725"/>
    </source>
</evidence>
<comment type="caution">
    <text evidence="1">The sequence shown here is derived from an EMBL/GenBank/DDBJ whole genome shotgun (WGS) entry which is preliminary data.</text>
</comment>
<protein>
    <submittedName>
        <fullName evidence="1">Uncharacterized protein</fullName>
    </submittedName>
</protein>
<accession>A0A098VW92</accession>
<dbReference type="Proteomes" id="UP000029725">
    <property type="component" value="Unassembled WGS sequence"/>
</dbReference>
<dbReference type="RefSeq" id="XP_013239646.1">
    <property type="nucleotide sequence ID" value="XM_013384192.1"/>
</dbReference>
<dbReference type="GeneID" id="25257903"/>
<evidence type="ECO:0000313" key="1">
    <source>
        <dbReference type="EMBL" id="KGG53207.1"/>
    </source>
</evidence>
<sequence>MCSSIDLKPDILSSLESSSCMLTEEELLLFFTGFSPEKEMDDYYLKVCYLLDLRISAKKEYQSKVFNIKKEKTHLLGHFLNMAQPKSIFDDEGASMILKEAIPSFVIDSIPGSYLKDISLSHQISLAFIAKTLPTFVRSPTAEKAYFSLKDLFFLERDPYIPATTKEFLKDEGLAALLAGLAHPAAYHSIKLEHFDLLFPAMANYTEALIFDTLFIFFRHHISLGKNNANDMISNLVLEKSLAYESTIIPDFSISFKKGDSDAVMSFLIYLIHEARREEGQPSEDYIDIAYPGNKVLFKRLQYLRRCSKAAFIGPLIVLVLKKLSRFDIVENENTIGTLTENKDSILNLTAFETLFSEQIPPADPYLSALSKREALVEFLCLNLASFIPFSEKSASFALLEYMVHFETPEEISRILSTYFLVQQSDSEVMESMVKEISRLFIFIIYKYERNLRSEVSLVIENWLSKFAPTFLPSCAPVFLKSTNTTSASVSQYSAFAITASTLIGILFCIY</sequence>